<dbReference type="RefSeq" id="WP_014136793.1">
    <property type="nucleotide sequence ID" value="NC_016109.1"/>
</dbReference>
<evidence type="ECO:0000259" key="2">
    <source>
        <dbReference type="Pfam" id="PF02627"/>
    </source>
</evidence>
<dbReference type="Proteomes" id="UP000007076">
    <property type="component" value="Chromosome"/>
</dbReference>
<gene>
    <name evidence="3" type="ordered locus">KSE_36850</name>
</gene>
<sequence length="176" mass="17825">MTGGVAGTGGGTDGGARAEALRERYRETLGAVPPAVEDRLRVALAFGRLPTEEAFTALRHVVLADSPLGGRVQQLVHFGQLLALGRAEPARIHARGALHAGASPAELIGVAETALITSGTPAYALGLEIVVELLSDPPTPGTGGADRRSPCRVGGQAGGWQGPVSPLGQEGSREGA</sequence>
<evidence type="ECO:0000313" key="3">
    <source>
        <dbReference type="EMBL" id="BAJ29487.1"/>
    </source>
</evidence>
<dbReference type="STRING" id="452652.KSE_36850"/>
<dbReference type="InterPro" id="IPR003779">
    <property type="entry name" value="CMD-like"/>
</dbReference>
<protein>
    <recommendedName>
        <fullName evidence="2">Carboxymuconolactone decarboxylase-like domain-containing protein</fullName>
    </recommendedName>
</protein>
<dbReference type="InterPro" id="IPR029032">
    <property type="entry name" value="AhpD-like"/>
</dbReference>
<accession>E4NE56</accession>
<feature type="domain" description="Carboxymuconolactone decarboxylase-like" evidence="2">
    <location>
        <begin position="52"/>
        <end position="129"/>
    </location>
</feature>
<dbReference type="EMBL" id="AP010968">
    <property type="protein sequence ID" value="BAJ29487.1"/>
    <property type="molecule type" value="Genomic_DNA"/>
</dbReference>
<reference evidence="3 4" key="1">
    <citation type="journal article" date="2010" name="DNA Res.">
        <title>Genome sequence of Kitasatospora setae NBRC 14216T: an evolutionary snapshot of the family Streptomycetaceae.</title>
        <authorList>
            <person name="Ichikawa N."/>
            <person name="Oguchi A."/>
            <person name="Ikeda H."/>
            <person name="Ishikawa J."/>
            <person name="Kitani S."/>
            <person name="Watanabe Y."/>
            <person name="Nakamura S."/>
            <person name="Katano Y."/>
            <person name="Kishi E."/>
            <person name="Sasagawa M."/>
            <person name="Ankai A."/>
            <person name="Fukui S."/>
            <person name="Hashimoto Y."/>
            <person name="Kamata S."/>
            <person name="Otoguro M."/>
            <person name="Tanikawa S."/>
            <person name="Nihira T."/>
            <person name="Horinouchi S."/>
            <person name="Ohnishi Y."/>
            <person name="Hayakawa M."/>
            <person name="Kuzuyama T."/>
            <person name="Arisawa A."/>
            <person name="Nomoto F."/>
            <person name="Miura H."/>
            <person name="Takahashi Y."/>
            <person name="Fujita N."/>
        </authorList>
    </citation>
    <scope>NUCLEOTIDE SEQUENCE [LARGE SCALE GENOMIC DNA]</scope>
    <source>
        <strain evidence="4">ATCC 33774 / DSM 43861 / JCM 3304 / KCC A-0304 / NBRC 14216 / KM-6054</strain>
    </source>
</reference>
<dbReference type="HOGENOM" id="CLU_1523203_0_0_11"/>
<dbReference type="GO" id="GO:0051920">
    <property type="term" value="F:peroxiredoxin activity"/>
    <property type="evidence" value="ECO:0007669"/>
    <property type="project" value="InterPro"/>
</dbReference>
<feature type="region of interest" description="Disordered" evidence="1">
    <location>
        <begin position="138"/>
        <end position="176"/>
    </location>
</feature>
<keyword evidence="4" id="KW-1185">Reference proteome</keyword>
<organism evidence="3 4">
    <name type="scientific">Kitasatospora setae (strain ATCC 33774 / DSM 43861 / JCM 3304 / KCC A-0304 / NBRC 14216 / KM-6054)</name>
    <name type="common">Streptomyces setae</name>
    <dbReference type="NCBI Taxonomy" id="452652"/>
    <lineage>
        <taxon>Bacteria</taxon>
        <taxon>Bacillati</taxon>
        <taxon>Actinomycetota</taxon>
        <taxon>Actinomycetes</taxon>
        <taxon>Kitasatosporales</taxon>
        <taxon>Streptomycetaceae</taxon>
        <taxon>Kitasatospora</taxon>
    </lineage>
</organism>
<dbReference type="PATRIC" id="fig|452652.3.peg.3683"/>
<dbReference type="AlphaFoldDB" id="E4NE56"/>
<evidence type="ECO:0000256" key="1">
    <source>
        <dbReference type="SAM" id="MobiDB-lite"/>
    </source>
</evidence>
<evidence type="ECO:0000313" key="4">
    <source>
        <dbReference type="Proteomes" id="UP000007076"/>
    </source>
</evidence>
<dbReference type="Pfam" id="PF02627">
    <property type="entry name" value="CMD"/>
    <property type="match status" value="1"/>
</dbReference>
<dbReference type="KEGG" id="ksk:KSE_36850"/>
<dbReference type="eggNOG" id="COG0599">
    <property type="taxonomic scope" value="Bacteria"/>
</dbReference>
<proteinExistence type="predicted"/>
<name>E4NE56_KITSK</name>
<dbReference type="SUPFAM" id="SSF69118">
    <property type="entry name" value="AhpD-like"/>
    <property type="match status" value="1"/>
</dbReference>
<dbReference type="Gene3D" id="1.20.1290.10">
    <property type="entry name" value="AhpD-like"/>
    <property type="match status" value="1"/>
</dbReference>